<dbReference type="UniPathway" id="UPA00219"/>
<dbReference type="GO" id="GO:0005524">
    <property type="term" value="F:ATP binding"/>
    <property type="evidence" value="ECO:0007669"/>
    <property type="project" value="UniProtKB-UniRule"/>
</dbReference>
<feature type="binding site" evidence="7">
    <location>
        <begin position="122"/>
        <end position="128"/>
    </location>
    <ligand>
        <name>ATP</name>
        <dbReference type="ChEBI" id="CHEBI:30616"/>
    </ligand>
</feature>
<dbReference type="GO" id="GO:0008360">
    <property type="term" value="P:regulation of cell shape"/>
    <property type="evidence" value="ECO:0007669"/>
    <property type="project" value="UniProtKB-KW"/>
</dbReference>
<gene>
    <name evidence="7 12" type="primary">murE</name>
    <name evidence="12" type="ORF">SPISAL_06855</name>
</gene>
<name>R4V910_9GAMM</name>
<evidence type="ECO:0000313" key="13">
    <source>
        <dbReference type="Proteomes" id="UP000017881"/>
    </source>
</evidence>
<evidence type="ECO:0000313" key="12">
    <source>
        <dbReference type="EMBL" id="AGM41465.1"/>
    </source>
</evidence>
<dbReference type="GO" id="GO:0008765">
    <property type="term" value="F:UDP-N-acetylmuramoylalanyl-D-glutamate-2,6-diaminopimelate ligase activity"/>
    <property type="evidence" value="ECO:0007669"/>
    <property type="project" value="UniProtKB-UniRule"/>
</dbReference>
<comment type="catalytic activity">
    <reaction evidence="7">
        <text>UDP-N-acetyl-alpha-D-muramoyl-L-alanyl-D-glutamate + meso-2,6-diaminopimelate + ATP = UDP-N-acetyl-alpha-D-muramoyl-L-alanyl-gamma-D-glutamyl-meso-2,6-diaminopimelate + ADP + phosphate + H(+)</text>
        <dbReference type="Rhea" id="RHEA:23676"/>
        <dbReference type="ChEBI" id="CHEBI:15378"/>
        <dbReference type="ChEBI" id="CHEBI:30616"/>
        <dbReference type="ChEBI" id="CHEBI:43474"/>
        <dbReference type="ChEBI" id="CHEBI:57791"/>
        <dbReference type="ChEBI" id="CHEBI:83900"/>
        <dbReference type="ChEBI" id="CHEBI:83905"/>
        <dbReference type="ChEBI" id="CHEBI:456216"/>
        <dbReference type="EC" id="6.3.2.13"/>
    </reaction>
</comment>
<dbReference type="InterPro" id="IPR000713">
    <property type="entry name" value="Mur_ligase_N"/>
</dbReference>
<comment type="cofactor">
    <cofactor evidence="7">
        <name>Mg(2+)</name>
        <dbReference type="ChEBI" id="CHEBI:18420"/>
    </cofactor>
</comment>
<dbReference type="NCBIfam" id="NF001126">
    <property type="entry name" value="PRK00139.1-4"/>
    <property type="match status" value="1"/>
</dbReference>
<feature type="domain" description="Mur ligase central" evidence="11">
    <location>
        <begin position="120"/>
        <end position="320"/>
    </location>
</feature>
<keyword evidence="13" id="KW-1185">Reference proteome</keyword>
<dbReference type="InterPro" id="IPR036615">
    <property type="entry name" value="Mur_ligase_C_dom_sf"/>
</dbReference>
<comment type="subcellular location">
    <subcellularLocation>
        <location evidence="7 8">Cytoplasm</location>
    </subcellularLocation>
</comment>
<reference evidence="12 13" key="1">
    <citation type="journal article" date="2013" name="Genome Announc.">
        <title>Draft Genome of Spiribacter salinus M19-40, an Abundant Gammaproteobacterium in Aquatic Hypersaline Environments.</title>
        <authorList>
            <person name="Leon M.J."/>
            <person name="Ghai R."/>
            <person name="Fernandez A.B."/>
            <person name="Sanchez-Porro C."/>
            <person name="Rodriguez-Valera F."/>
            <person name="Ventosa A."/>
        </authorList>
    </citation>
    <scope>NUCLEOTIDE SEQUENCE [LARGE SCALE GENOMIC DNA]</scope>
    <source>
        <strain evidence="12">M19-40</strain>
    </source>
</reference>
<dbReference type="GO" id="GO:0000287">
    <property type="term" value="F:magnesium ion binding"/>
    <property type="evidence" value="ECO:0007669"/>
    <property type="project" value="UniProtKB-UniRule"/>
</dbReference>
<evidence type="ECO:0000259" key="9">
    <source>
        <dbReference type="Pfam" id="PF01225"/>
    </source>
</evidence>
<dbReference type="OrthoDB" id="9800958at2"/>
<dbReference type="eggNOG" id="COG0769">
    <property type="taxonomic scope" value="Bacteria"/>
</dbReference>
<dbReference type="GO" id="GO:0005737">
    <property type="term" value="C:cytoplasm"/>
    <property type="evidence" value="ECO:0007669"/>
    <property type="project" value="UniProtKB-SubCell"/>
</dbReference>
<dbReference type="PANTHER" id="PTHR23135">
    <property type="entry name" value="MUR LIGASE FAMILY MEMBER"/>
    <property type="match status" value="1"/>
</dbReference>
<dbReference type="Proteomes" id="UP000017881">
    <property type="component" value="Chromosome"/>
</dbReference>
<feature type="binding site" evidence="7">
    <location>
        <position position="32"/>
    </location>
    <ligand>
        <name>UDP-N-acetyl-alpha-D-muramoyl-L-alanyl-D-glutamate</name>
        <dbReference type="ChEBI" id="CHEBI:83900"/>
    </ligand>
</feature>
<dbReference type="InterPro" id="IPR036565">
    <property type="entry name" value="Mur-like_cat_sf"/>
</dbReference>
<dbReference type="InterPro" id="IPR004101">
    <property type="entry name" value="Mur_ligase_C"/>
</dbReference>
<keyword evidence="6 7" id="KW-0961">Cell wall biogenesis/degradation</keyword>
<dbReference type="AlphaFoldDB" id="R4V910"/>
<evidence type="ECO:0000256" key="1">
    <source>
        <dbReference type="ARBA" id="ARBA00005898"/>
    </source>
</evidence>
<feature type="short sequence motif" description="Meso-diaminopimelate recognition motif" evidence="7">
    <location>
        <begin position="415"/>
        <end position="418"/>
    </location>
</feature>
<accession>R4V910</accession>
<dbReference type="Gene3D" id="3.90.190.20">
    <property type="entry name" value="Mur ligase, C-terminal domain"/>
    <property type="match status" value="1"/>
</dbReference>
<dbReference type="RefSeq" id="WP_016353772.1">
    <property type="nucleotide sequence ID" value="NC_021291.1"/>
</dbReference>
<dbReference type="Gene3D" id="3.40.1190.10">
    <property type="entry name" value="Mur-like, catalytic domain"/>
    <property type="match status" value="1"/>
</dbReference>
<dbReference type="KEGG" id="ssal:SPISAL_06855"/>
<keyword evidence="7 12" id="KW-0436">Ligase</keyword>
<dbReference type="InterPro" id="IPR005761">
    <property type="entry name" value="UDP-N-AcMur-Glu-dNH2Pim_ligase"/>
</dbReference>
<comment type="PTM">
    <text evidence="7">Carboxylation is probably crucial for Mg(2+) binding and, consequently, for the gamma-phosphate positioning of ATP.</text>
</comment>
<comment type="similarity">
    <text evidence="1 7">Belongs to the MurCDEF family. MurE subfamily.</text>
</comment>
<sequence length="497" mass="52055">MSGARSAKALLAPWVDSAGLDETALAGLTMTSGEVVNGGLFMAVAGSVGHGLDYVDEAIAKGAALIAWEPTDDLETTQAIRQCEAAGVSMVAVPELARHAGAIAARYYDEPAASLHIIGVTGTDGKTSVAHGIATVLETLGVPAALMGTLGWGRVGQLTTDSLTTADAVTLQRRFAMLREAGVRAVAMEVSSHALAQHRVDAVPFDTAVLTHVGRDHLDYHGSVAAYRAAKRRLFTRPGLRRQILNIDDDLGAELATAADAPGDRLTYGRTEAADLQLLSAEPRPSGLMLTLRIHGLCRTSELGLIGPFNAMNALATLGAVLDGQPAETALEALARLQPVPGRMERFIAPGRPLVVVDYAHTPGALEAALQGVRPHTRGRLICVFGCGGDRDRGKRALMGDIASRLADEVRLTNDNPRGESPDAIIAEIQAGCRSGTPCQVEKDRHTAIQQAIEAAKPGDTVLVAGKGHEETQVIGQRVSRFSDRESVGALLTGEAG</sequence>
<proteinExistence type="inferred from homology"/>
<dbReference type="GO" id="GO:0071555">
    <property type="term" value="P:cell wall organization"/>
    <property type="evidence" value="ECO:0007669"/>
    <property type="project" value="UniProtKB-KW"/>
</dbReference>
<dbReference type="SUPFAM" id="SSF53623">
    <property type="entry name" value="MurD-like peptide ligases, catalytic domain"/>
    <property type="match status" value="1"/>
</dbReference>
<evidence type="ECO:0000256" key="7">
    <source>
        <dbReference type="HAMAP-Rule" id="MF_00208"/>
    </source>
</evidence>
<comment type="pathway">
    <text evidence="7 8">Cell wall biogenesis; peptidoglycan biosynthesis.</text>
</comment>
<evidence type="ECO:0000256" key="5">
    <source>
        <dbReference type="ARBA" id="ARBA00023306"/>
    </source>
</evidence>
<dbReference type="PATRIC" id="fig|1260251.3.peg.1386"/>
<dbReference type="PANTHER" id="PTHR23135:SF4">
    <property type="entry name" value="UDP-N-ACETYLMURAMOYL-L-ALANYL-D-GLUTAMATE--2,6-DIAMINOPIMELATE LIGASE MURE HOMOLOG, CHLOROPLASTIC"/>
    <property type="match status" value="1"/>
</dbReference>
<feature type="binding site" evidence="7">
    <location>
        <position position="199"/>
    </location>
    <ligand>
        <name>UDP-N-acetyl-alpha-D-muramoyl-L-alanyl-D-glutamate</name>
        <dbReference type="ChEBI" id="CHEBI:83900"/>
    </ligand>
</feature>
<dbReference type="GO" id="GO:0009252">
    <property type="term" value="P:peptidoglycan biosynthetic process"/>
    <property type="evidence" value="ECO:0007669"/>
    <property type="project" value="UniProtKB-UniRule"/>
</dbReference>
<feature type="domain" description="Mur ligase N-terminal catalytic" evidence="9">
    <location>
        <begin position="27"/>
        <end position="108"/>
    </location>
</feature>
<evidence type="ECO:0000259" key="10">
    <source>
        <dbReference type="Pfam" id="PF02875"/>
    </source>
</evidence>
<evidence type="ECO:0000256" key="2">
    <source>
        <dbReference type="ARBA" id="ARBA00022618"/>
    </source>
</evidence>
<evidence type="ECO:0000256" key="4">
    <source>
        <dbReference type="ARBA" id="ARBA00022984"/>
    </source>
</evidence>
<keyword evidence="5 7" id="KW-0131">Cell cycle</keyword>
<dbReference type="EC" id="6.3.2.13" evidence="7"/>
<organism evidence="12 13">
    <name type="scientific">Spiribacter salinus M19-40</name>
    <dbReference type="NCBI Taxonomy" id="1260251"/>
    <lineage>
        <taxon>Bacteria</taxon>
        <taxon>Pseudomonadati</taxon>
        <taxon>Pseudomonadota</taxon>
        <taxon>Gammaproteobacteria</taxon>
        <taxon>Chromatiales</taxon>
        <taxon>Ectothiorhodospiraceae</taxon>
        <taxon>Spiribacter</taxon>
    </lineage>
</organism>
<dbReference type="GO" id="GO:0051301">
    <property type="term" value="P:cell division"/>
    <property type="evidence" value="ECO:0007669"/>
    <property type="project" value="UniProtKB-KW"/>
</dbReference>
<dbReference type="Pfam" id="PF08245">
    <property type="entry name" value="Mur_ligase_M"/>
    <property type="match status" value="1"/>
</dbReference>
<feature type="binding site" evidence="7">
    <location>
        <begin position="164"/>
        <end position="165"/>
    </location>
    <ligand>
        <name>UDP-N-acetyl-alpha-D-muramoyl-L-alanyl-D-glutamate</name>
        <dbReference type="ChEBI" id="CHEBI:83900"/>
    </ligand>
</feature>
<evidence type="ECO:0000256" key="3">
    <source>
        <dbReference type="ARBA" id="ARBA00022960"/>
    </source>
</evidence>
<keyword evidence="7" id="KW-0547">Nucleotide-binding</keyword>
<dbReference type="SUPFAM" id="SSF53244">
    <property type="entry name" value="MurD-like peptide ligases, peptide-binding domain"/>
    <property type="match status" value="1"/>
</dbReference>
<feature type="binding site" evidence="7">
    <location>
        <position position="470"/>
    </location>
    <ligand>
        <name>meso-2,6-diaminopimelate</name>
        <dbReference type="ChEBI" id="CHEBI:57791"/>
    </ligand>
</feature>
<feature type="binding site" evidence="7">
    <location>
        <begin position="415"/>
        <end position="418"/>
    </location>
    <ligand>
        <name>meso-2,6-diaminopimelate</name>
        <dbReference type="ChEBI" id="CHEBI:57791"/>
    </ligand>
</feature>
<feature type="modified residue" description="N6-carboxylysine" evidence="7">
    <location>
        <position position="231"/>
    </location>
</feature>
<keyword evidence="7" id="KW-0067">ATP-binding</keyword>
<feature type="binding site" evidence="7">
    <location>
        <position position="197"/>
    </location>
    <ligand>
        <name>UDP-N-acetyl-alpha-D-muramoyl-L-alanyl-D-glutamate</name>
        <dbReference type="ChEBI" id="CHEBI:83900"/>
    </ligand>
</feature>
<dbReference type="EMBL" id="CP005963">
    <property type="protein sequence ID" value="AGM41465.1"/>
    <property type="molecule type" value="Genomic_DNA"/>
</dbReference>
<comment type="function">
    <text evidence="7">Catalyzes the addition of meso-diaminopimelic acid to the nucleotide precursor UDP-N-acetylmuramoyl-L-alanyl-D-glutamate (UMAG) in the biosynthesis of bacterial cell-wall peptidoglycan.</text>
</comment>
<dbReference type="Pfam" id="PF01225">
    <property type="entry name" value="Mur_ligase"/>
    <property type="match status" value="1"/>
</dbReference>
<keyword evidence="4 7" id="KW-0573">Peptidoglycan synthesis</keyword>
<protein>
    <recommendedName>
        <fullName evidence="7">UDP-N-acetylmuramoyl-L-alanyl-D-glutamate--2,6-diaminopimelate ligase</fullName>
        <ecNumber evidence="7">6.3.2.13</ecNumber>
    </recommendedName>
    <alternativeName>
        <fullName evidence="7">Meso-A2pm-adding enzyme</fullName>
    </alternativeName>
    <alternativeName>
        <fullName evidence="7">Meso-diaminopimelate-adding enzyme</fullName>
    </alternativeName>
    <alternativeName>
        <fullName evidence="7">UDP-MurNAc-L-Ala-D-Glu:meso-diaminopimelate ligase</fullName>
    </alternativeName>
    <alternativeName>
        <fullName evidence="7">UDP-MurNAc-tripeptide synthetase</fullName>
    </alternativeName>
    <alternativeName>
        <fullName evidence="7">UDP-N-acetylmuramyl-tripeptide synthetase</fullName>
    </alternativeName>
</protein>
<dbReference type="InterPro" id="IPR035911">
    <property type="entry name" value="MurE/MurF_N"/>
</dbReference>
<dbReference type="Gene3D" id="3.40.1390.10">
    <property type="entry name" value="MurE/MurF, N-terminal domain"/>
    <property type="match status" value="1"/>
</dbReference>
<feature type="binding site" evidence="7">
    <location>
        <position position="391"/>
    </location>
    <ligand>
        <name>meso-2,6-diaminopimelate</name>
        <dbReference type="ChEBI" id="CHEBI:57791"/>
    </ligand>
</feature>
<feature type="domain" description="Mur ligase C-terminal" evidence="10">
    <location>
        <begin position="342"/>
        <end position="468"/>
    </location>
</feature>
<dbReference type="Pfam" id="PF02875">
    <property type="entry name" value="Mur_ligase_C"/>
    <property type="match status" value="1"/>
</dbReference>
<dbReference type="HOGENOM" id="CLU_022291_3_2_6"/>
<feature type="binding site" evidence="7">
    <location>
        <position position="466"/>
    </location>
    <ligand>
        <name>meso-2,6-diaminopimelate</name>
        <dbReference type="ChEBI" id="CHEBI:57791"/>
    </ligand>
</feature>
<evidence type="ECO:0000259" key="11">
    <source>
        <dbReference type="Pfam" id="PF08245"/>
    </source>
</evidence>
<feature type="binding site" evidence="7">
    <location>
        <position position="191"/>
    </location>
    <ligand>
        <name>UDP-N-acetyl-alpha-D-muramoyl-L-alanyl-D-glutamate</name>
        <dbReference type="ChEBI" id="CHEBI:83900"/>
    </ligand>
</feature>
<dbReference type="SUPFAM" id="SSF63418">
    <property type="entry name" value="MurE/MurF N-terminal domain"/>
    <property type="match status" value="1"/>
</dbReference>
<evidence type="ECO:0000256" key="6">
    <source>
        <dbReference type="ARBA" id="ARBA00023316"/>
    </source>
</evidence>
<comment type="caution">
    <text evidence="7">Lacks conserved residue(s) required for the propagation of feature annotation.</text>
</comment>
<keyword evidence="7" id="KW-0963">Cytoplasm</keyword>
<dbReference type="InterPro" id="IPR013221">
    <property type="entry name" value="Mur_ligase_cen"/>
</dbReference>
<evidence type="ECO:0000256" key="8">
    <source>
        <dbReference type="RuleBase" id="RU004135"/>
    </source>
</evidence>
<keyword evidence="3 7" id="KW-0133">Cell shape</keyword>
<keyword evidence="7" id="KW-0460">Magnesium</keyword>
<keyword evidence="2 7" id="KW-0132">Cell division</keyword>
<dbReference type="NCBIfam" id="TIGR01085">
    <property type="entry name" value="murE"/>
    <property type="match status" value="1"/>
</dbReference>
<dbReference type="HAMAP" id="MF_00208">
    <property type="entry name" value="MurE"/>
    <property type="match status" value="1"/>
</dbReference>